<name>A0A256FS16_9HYPH</name>
<comment type="caution">
    <text evidence="1">The sequence shown here is derived from an EMBL/GenBank/DDBJ whole genome shotgun (WGS) entry which is preliminary data.</text>
</comment>
<reference evidence="1 2" key="1">
    <citation type="submission" date="2017-07" db="EMBL/GenBank/DDBJ databases">
        <title>Phylogenetic study on the rhizospheric bacterium Ochrobactrum sp. A44.</title>
        <authorList>
            <person name="Krzyzanowska D.M."/>
            <person name="Ossowicki A."/>
            <person name="Rajewska M."/>
            <person name="Maciag T."/>
            <person name="Kaczynski Z."/>
            <person name="Czerwicka M."/>
            <person name="Jafra S."/>
        </authorList>
    </citation>
    <scope>NUCLEOTIDE SEQUENCE [LARGE SCALE GENOMIC DNA]</scope>
    <source>
        <strain evidence="1 2">PR17</strain>
    </source>
</reference>
<accession>A0A256FS16</accession>
<evidence type="ECO:0000313" key="1">
    <source>
        <dbReference type="EMBL" id="OYR17221.1"/>
    </source>
</evidence>
<dbReference type="Proteomes" id="UP000216345">
    <property type="component" value="Unassembled WGS sequence"/>
</dbReference>
<sequence length="149" mass="16949">MQQKPYRINEDMTLLVFDLFLSIIPERVDTTPPFSAPLTLWLSMTAAVGLASRPMASPTFQVEFLVNASKRAIPIPEIEIAKQRATGRQIFRYGAPLATCRQDVHQAVDNLPQHNRPFSPTPLSRRDQRLDKGPFLIRQVTRTTHLLRS</sequence>
<dbReference type="EMBL" id="NNRK01000020">
    <property type="protein sequence ID" value="OYR17221.1"/>
    <property type="molecule type" value="Genomic_DNA"/>
</dbReference>
<protein>
    <submittedName>
        <fullName evidence="1">Uncharacterized protein</fullName>
    </submittedName>
</protein>
<keyword evidence="2" id="KW-1185">Reference proteome</keyword>
<gene>
    <name evidence="1" type="ORF">CEV32_4042</name>
</gene>
<organism evidence="1 2">
    <name type="scientific">Brucella rhizosphaerae</name>
    <dbReference type="NCBI Taxonomy" id="571254"/>
    <lineage>
        <taxon>Bacteria</taxon>
        <taxon>Pseudomonadati</taxon>
        <taxon>Pseudomonadota</taxon>
        <taxon>Alphaproteobacteria</taxon>
        <taxon>Hyphomicrobiales</taxon>
        <taxon>Brucellaceae</taxon>
        <taxon>Brucella/Ochrobactrum group</taxon>
        <taxon>Brucella</taxon>
    </lineage>
</organism>
<dbReference type="AlphaFoldDB" id="A0A256FS16"/>
<proteinExistence type="predicted"/>
<evidence type="ECO:0000313" key="2">
    <source>
        <dbReference type="Proteomes" id="UP000216345"/>
    </source>
</evidence>